<keyword evidence="12" id="KW-1185">Reference proteome</keyword>
<dbReference type="Pfam" id="PF00528">
    <property type="entry name" value="BPD_transp_1"/>
    <property type="match status" value="1"/>
</dbReference>
<keyword evidence="8 9" id="KW-0472">Membrane</keyword>
<feature type="transmembrane region" description="Helical" evidence="9">
    <location>
        <begin position="139"/>
        <end position="166"/>
    </location>
</feature>
<evidence type="ECO:0000313" key="11">
    <source>
        <dbReference type="EMBL" id="TXL69700.1"/>
    </source>
</evidence>
<dbReference type="Gene3D" id="1.10.3720.10">
    <property type="entry name" value="MetI-like"/>
    <property type="match status" value="1"/>
</dbReference>
<feature type="transmembrane region" description="Helical" evidence="9">
    <location>
        <begin position="26"/>
        <end position="48"/>
    </location>
</feature>
<evidence type="ECO:0000256" key="7">
    <source>
        <dbReference type="ARBA" id="ARBA00022989"/>
    </source>
</evidence>
<dbReference type="SUPFAM" id="SSF161098">
    <property type="entry name" value="MetI-like"/>
    <property type="match status" value="1"/>
</dbReference>
<evidence type="ECO:0000313" key="12">
    <source>
        <dbReference type="Proteomes" id="UP000321638"/>
    </source>
</evidence>
<dbReference type="GO" id="GO:0015833">
    <property type="term" value="P:peptide transport"/>
    <property type="evidence" value="ECO:0007669"/>
    <property type="project" value="UniProtKB-KW"/>
</dbReference>
<dbReference type="CDD" id="cd06261">
    <property type="entry name" value="TM_PBP2"/>
    <property type="match status" value="1"/>
</dbReference>
<dbReference type="GO" id="GO:0015031">
    <property type="term" value="P:protein transport"/>
    <property type="evidence" value="ECO:0007669"/>
    <property type="project" value="UniProtKB-KW"/>
</dbReference>
<evidence type="ECO:0000256" key="9">
    <source>
        <dbReference type="RuleBase" id="RU363032"/>
    </source>
</evidence>
<keyword evidence="7 9" id="KW-1133">Transmembrane helix</keyword>
<reference evidence="11 12" key="1">
    <citation type="submission" date="2019-06" db="EMBL/GenBank/DDBJ databases">
        <title>New taxonomy in bacterial strain CC-CFT640, isolated from vineyard.</title>
        <authorList>
            <person name="Lin S.-Y."/>
            <person name="Tsai C.-F."/>
            <person name="Young C.-C."/>
        </authorList>
    </citation>
    <scope>NUCLEOTIDE SEQUENCE [LARGE SCALE GENOMIC DNA]</scope>
    <source>
        <strain evidence="11 12">CC-CFT640</strain>
    </source>
</reference>
<dbReference type="GO" id="GO:0005886">
    <property type="term" value="C:plasma membrane"/>
    <property type="evidence" value="ECO:0007669"/>
    <property type="project" value="UniProtKB-SubCell"/>
</dbReference>
<organism evidence="11 12">
    <name type="scientific">Vineibacter terrae</name>
    <dbReference type="NCBI Taxonomy" id="2586908"/>
    <lineage>
        <taxon>Bacteria</taxon>
        <taxon>Pseudomonadati</taxon>
        <taxon>Pseudomonadota</taxon>
        <taxon>Alphaproteobacteria</taxon>
        <taxon>Hyphomicrobiales</taxon>
        <taxon>Vineibacter</taxon>
    </lineage>
</organism>
<keyword evidence="5" id="KW-0571">Peptide transport</keyword>
<dbReference type="AlphaFoldDB" id="A0A5C8P9Q0"/>
<name>A0A5C8P9Q0_9HYPH</name>
<evidence type="ECO:0000256" key="4">
    <source>
        <dbReference type="ARBA" id="ARBA00022692"/>
    </source>
</evidence>
<keyword evidence="4 9" id="KW-0812">Transmembrane</keyword>
<dbReference type="InterPro" id="IPR000515">
    <property type="entry name" value="MetI-like"/>
</dbReference>
<evidence type="ECO:0000256" key="3">
    <source>
        <dbReference type="ARBA" id="ARBA00022475"/>
    </source>
</evidence>
<feature type="transmembrane region" description="Helical" evidence="9">
    <location>
        <begin position="212"/>
        <end position="237"/>
    </location>
</feature>
<dbReference type="InterPro" id="IPR050366">
    <property type="entry name" value="BP-dependent_transpt_permease"/>
</dbReference>
<sequence>MSVTTHPTAVPAPAPIAFWRLKGFPLIPVLILLLIALVAIFADVLAPYDPEIGSLARRFRPPAWQEGGSMAHLLGTDHVGRDVLSRLMYGARVSMIVGLAAVLFAGVLGTFLGIVSGYLGGWVDQVIMRLTDTWLALPGLTFAIFLAAIVGPSELNIIFILGGVYWTRYARVIRSEVLSLKEREFVNLAIVAGCSRRAIMWHHILPNVINSAVVLATLMLGIVIVTEAALSFLGVGVPPPRPAWGLMLADGKKGLMVGYWWLTVLPGLCIMLMVLSANLLGDWLRVKLDPQLRQL</sequence>
<dbReference type="OrthoDB" id="9766870at2"/>
<evidence type="ECO:0000259" key="10">
    <source>
        <dbReference type="PROSITE" id="PS50928"/>
    </source>
</evidence>
<feature type="transmembrane region" description="Helical" evidence="9">
    <location>
        <begin position="257"/>
        <end position="280"/>
    </location>
</feature>
<proteinExistence type="inferred from homology"/>
<evidence type="ECO:0000256" key="6">
    <source>
        <dbReference type="ARBA" id="ARBA00022927"/>
    </source>
</evidence>
<dbReference type="PANTHER" id="PTHR43386">
    <property type="entry name" value="OLIGOPEPTIDE TRANSPORT SYSTEM PERMEASE PROTEIN APPC"/>
    <property type="match status" value="1"/>
</dbReference>
<evidence type="ECO:0000256" key="8">
    <source>
        <dbReference type="ARBA" id="ARBA00023136"/>
    </source>
</evidence>
<keyword evidence="2 9" id="KW-0813">Transport</keyword>
<comment type="similarity">
    <text evidence="9">Belongs to the binding-protein-dependent transport system permease family.</text>
</comment>
<keyword evidence="3" id="KW-1003">Cell membrane</keyword>
<dbReference type="GO" id="GO:0055085">
    <property type="term" value="P:transmembrane transport"/>
    <property type="evidence" value="ECO:0007669"/>
    <property type="project" value="InterPro"/>
</dbReference>
<keyword evidence="6" id="KW-0653">Protein transport</keyword>
<evidence type="ECO:0000256" key="1">
    <source>
        <dbReference type="ARBA" id="ARBA00004651"/>
    </source>
</evidence>
<comment type="caution">
    <text evidence="11">The sequence shown here is derived from an EMBL/GenBank/DDBJ whole genome shotgun (WGS) entry which is preliminary data.</text>
</comment>
<feature type="domain" description="ABC transmembrane type-1" evidence="10">
    <location>
        <begin position="91"/>
        <end position="281"/>
    </location>
</feature>
<dbReference type="EMBL" id="VDUZ01000074">
    <property type="protein sequence ID" value="TXL69700.1"/>
    <property type="molecule type" value="Genomic_DNA"/>
</dbReference>
<dbReference type="PANTHER" id="PTHR43386:SF1">
    <property type="entry name" value="D,D-DIPEPTIDE TRANSPORT SYSTEM PERMEASE PROTEIN DDPC-RELATED"/>
    <property type="match status" value="1"/>
</dbReference>
<dbReference type="Proteomes" id="UP000321638">
    <property type="component" value="Unassembled WGS sequence"/>
</dbReference>
<gene>
    <name evidence="11" type="ORF">FHP25_37845</name>
</gene>
<accession>A0A5C8P9Q0</accession>
<comment type="subcellular location">
    <subcellularLocation>
        <location evidence="1 9">Cell membrane</location>
        <topology evidence="1 9">Multi-pass membrane protein</topology>
    </subcellularLocation>
</comment>
<dbReference type="PROSITE" id="PS50928">
    <property type="entry name" value="ABC_TM1"/>
    <property type="match status" value="1"/>
</dbReference>
<dbReference type="InterPro" id="IPR035906">
    <property type="entry name" value="MetI-like_sf"/>
</dbReference>
<feature type="transmembrane region" description="Helical" evidence="9">
    <location>
        <begin position="96"/>
        <end position="119"/>
    </location>
</feature>
<protein>
    <submittedName>
        <fullName evidence="11">ABC transporter permease</fullName>
    </submittedName>
</protein>
<evidence type="ECO:0000256" key="2">
    <source>
        <dbReference type="ARBA" id="ARBA00022448"/>
    </source>
</evidence>
<dbReference type="RefSeq" id="WP_147852205.1">
    <property type="nucleotide sequence ID" value="NZ_VDUZ01000074.1"/>
</dbReference>
<evidence type="ECO:0000256" key="5">
    <source>
        <dbReference type="ARBA" id="ARBA00022856"/>
    </source>
</evidence>